<dbReference type="InterPro" id="IPR008207">
    <property type="entry name" value="Sig_transdc_His_kin_Hpt_dom"/>
</dbReference>
<protein>
    <recommendedName>
        <fullName evidence="1">HPt domain-containing protein</fullName>
    </recommendedName>
</protein>
<dbReference type="SUPFAM" id="SSF47226">
    <property type="entry name" value="Histidine-containing phosphotransfer domain, HPT domain"/>
    <property type="match status" value="1"/>
</dbReference>
<dbReference type="PROSITE" id="PS50894">
    <property type="entry name" value="HPT"/>
    <property type="match status" value="1"/>
</dbReference>
<name>A0A3B1BSN7_9ZZZZ</name>
<feature type="domain" description="HPt" evidence="1">
    <location>
        <begin position="1"/>
        <end position="94"/>
    </location>
</feature>
<reference evidence="2" key="1">
    <citation type="submission" date="2018-06" db="EMBL/GenBank/DDBJ databases">
        <authorList>
            <person name="Zhirakovskaya E."/>
        </authorList>
    </citation>
    <scope>NUCLEOTIDE SEQUENCE</scope>
</reference>
<evidence type="ECO:0000259" key="1">
    <source>
        <dbReference type="PROSITE" id="PS50894"/>
    </source>
</evidence>
<dbReference type="InterPro" id="IPR036641">
    <property type="entry name" value="HPT_dom_sf"/>
</dbReference>
<gene>
    <name evidence="2" type="ORF">MNBD_GAMMA24-876</name>
</gene>
<dbReference type="Pfam" id="PF01627">
    <property type="entry name" value="Hpt"/>
    <property type="match status" value="1"/>
</dbReference>
<sequence>MGDSFGLLITTFINDTGKLVNSLSELQQQNNLKMFIRNAHSIKSSSANVGALQLSLIAADLEIQGESGDISNASTLIERLKTEFADACNELGAANQPSAERLV</sequence>
<dbReference type="AlphaFoldDB" id="A0A3B1BSN7"/>
<organism evidence="2">
    <name type="scientific">hydrothermal vent metagenome</name>
    <dbReference type="NCBI Taxonomy" id="652676"/>
    <lineage>
        <taxon>unclassified sequences</taxon>
        <taxon>metagenomes</taxon>
        <taxon>ecological metagenomes</taxon>
    </lineage>
</organism>
<dbReference type="Gene3D" id="1.20.120.160">
    <property type="entry name" value="HPT domain"/>
    <property type="match status" value="1"/>
</dbReference>
<dbReference type="EMBL" id="UOFZ01000176">
    <property type="protein sequence ID" value="VAX14498.1"/>
    <property type="molecule type" value="Genomic_DNA"/>
</dbReference>
<proteinExistence type="predicted"/>
<evidence type="ECO:0000313" key="2">
    <source>
        <dbReference type="EMBL" id="VAX14498.1"/>
    </source>
</evidence>
<dbReference type="GO" id="GO:0000160">
    <property type="term" value="P:phosphorelay signal transduction system"/>
    <property type="evidence" value="ECO:0007669"/>
    <property type="project" value="InterPro"/>
</dbReference>
<accession>A0A3B1BSN7</accession>